<dbReference type="SUPFAM" id="SSF53098">
    <property type="entry name" value="Ribonuclease H-like"/>
    <property type="match status" value="2"/>
</dbReference>
<dbReference type="InterPro" id="IPR002156">
    <property type="entry name" value="RNaseH_domain"/>
</dbReference>
<protein>
    <submittedName>
        <fullName evidence="3">Uncharacterized protein</fullName>
    </submittedName>
</protein>
<feature type="domain" description="RNase H type-1" evidence="1">
    <location>
        <begin position="1"/>
        <end position="85"/>
    </location>
</feature>
<dbReference type="GO" id="GO:0003676">
    <property type="term" value="F:nucleic acid binding"/>
    <property type="evidence" value="ECO:0007669"/>
    <property type="project" value="InterPro"/>
</dbReference>
<dbReference type="InterPro" id="IPR012337">
    <property type="entry name" value="RNaseH-like_sf"/>
</dbReference>
<feature type="domain" description="Integrase catalytic" evidence="2">
    <location>
        <begin position="242"/>
        <end position="406"/>
    </location>
</feature>
<evidence type="ECO:0000259" key="1">
    <source>
        <dbReference type="PROSITE" id="PS50879"/>
    </source>
</evidence>
<dbReference type="GO" id="GO:0015074">
    <property type="term" value="P:DNA integration"/>
    <property type="evidence" value="ECO:0007669"/>
    <property type="project" value="InterPro"/>
</dbReference>
<dbReference type="Pfam" id="PF00665">
    <property type="entry name" value="rve"/>
    <property type="match status" value="1"/>
</dbReference>
<evidence type="ECO:0000313" key="4">
    <source>
        <dbReference type="Proteomes" id="UP001054252"/>
    </source>
</evidence>
<dbReference type="InterPro" id="IPR041588">
    <property type="entry name" value="Integrase_H2C2"/>
</dbReference>
<dbReference type="GO" id="GO:0004523">
    <property type="term" value="F:RNA-DNA hybrid ribonuclease activity"/>
    <property type="evidence" value="ECO:0007669"/>
    <property type="project" value="InterPro"/>
</dbReference>
<reference evidence="3 4" key="1">
    <citation type="journal article" date="2021" name="Commun. Biol.">
        <title>The genome of Shorea leprosula (Dipterocarpaceae) highlights the ecological relevance of drought in aseasonal tropical rainforests.</title>
        <authorList>
            <person name="Ng K.K.S."/>
            <person name="Kobayashi M.J."/>
            <person name="Fawcett J.A."/>
            <person name="Hatakeyama M."/>
            <person name="Paape T."/>
            <person name="Ng C.H."/>
            <person name="Ang C.C."/>
            <person name="Tnah L.H."/>
            <person name="Lee C.T."/>
            <person name="Nishiyama T."/>
            <person name="Sese J."/>
            <person name="O'Brien M.J."/>
            <person name="Copetti D."/>
            <person name="Mohd Noor M.I."/>
            <person name="Ong R.C."/>
            <person name="Putra M."/>
            <person name="Sireger I.Z."/>
            <person name="Indrioko S."/>
            <person name="Kosugi Y."/>
            <person name="Izuno A."/>
            <person name="Isagi Y."/>
            <person name="Lee S.L."/>
            <person name="Shimizu K.K."/>
        </authorList>
    </citation>
    <scope>NUCLEOTIDE SEQUENCE [LARGE SCALE GENOMIC DNA]</scope>
    <source>
        <strain evidence="3">214</strain>
    </source>
</reference>
<dbReference type="Proteomes" id="UP001054252">
    <property type="component" value="Unassembled WGS sequence"/>
</dbReference>
<name>A0AAV5JKV4_9ROSI</name>
<dbReference type="InterPro" id="IPR036397">
    <property type="entry name" value="RNaseH_sf"/>
</dbReference>
<dbReference type="Gene3D" id="3.30.420.10">
    <property type="entry name" value="Ribonuclease H-like superfamily/Ribonuclease H"/>
    <property type="match status" value="2"/>
</dbReference>
<keyword evidence="4" id="KW-1185">Reference proteome</keyword>
<dbReference type="PROSITE" id="PS50879">
    <property type="entry name" value="RNASE_H_1"/>
    <property type="match status" value="1"/>
</dbReference>
<dbReference type="PANTHER" id="PTHR48475:SF2">
    <property type="entry name" value="RIBONUCLEASE H"/>
    <property type="match status" value="1"/>
</dbReference>
<sequence length="449" mass="51155">MAEYEALLLGLQLALELKLSAIQVYSDSQLVVNQINSICEVVDPVMVKYVALIAELKCKFQKFCLSKIPRTENEQADSLSKFASDSSSHSRSVFVEVLDEPSFVKPRVMEISTDPGTLSWTDPILSFLRDGIVPEDRQEAMRLRRKASRYTLVDGVLYKRSFSLPLLRCLNPYEAEYALREVHEGVCGSHVGARTLAHKVLRQGYYWPNMYKDATHFVQRCLKCQFFAHLTHQPAEELTTLVAPWPFAQWGLDLLGPFVKGVGGVTHLIVGVDYFTKWVEARPLSSLTSKKVEDFVFSSIICRYGIPNQIVVDNGTQFNCTSFRDFCSSYGIKLQFTSVYHPESNGMVESVNKCILEEEARLRTLVYKQKIANFYNRRVRPRTFKIGDLVLRKAGFTGFETRFGKLAPNWEGPYTVAEVPHPGAYILRDTEGNRVPKVWNVNNLKKFYP</sequence>
<dbReference type="Gene3D" id="1.10.340.70">
    <property type="match status" value="1"/>
</dbReference>
<dbReference type="EMBL" id="BPVZ01000043">
    <property type="protein sequence ID" value="GKV15369.1"/>
    <property type="molecule type" value="Genomic_DNA"/>
</dbReference>
<evidence type="ECO:0000259" key="2">
    <source>
        <dbReference type="PROSITE" id="PS50994"/>
    </source>
</evidence>
<proteinExistence type="predicted"/>
<dbReference type="PROSITE" id="PS50994">
    <property type="entry name" value="INTEGRASE"/>
    <property type="match status" value="1"/>
</dbReference>
<organism evidence="3 4">
    <name type="scientific">Rubroshorea leprosula</name>
    <dbReference type="NCBI Taxonomy" id="152421"/>
    <lineage>
        <taxon>Eukaryota</taxon>
        <taxon>Viridiplantae</taxon>
        <taxon>Streptophyta</taxon>
        <taxon>Embryophyta</taxon>
        <taxon>Tracheophyta</taxon>
        <taxon>Spermatophyta</taxon>
        <taxon>Magnoliopsida</taxon>
        <taxon>eudicotyledons</taxon>
        <taxon>Gunneridae</taxon>
        <taxon>Pentapetalae</taxon>
        <taxon>rosids</taxon>
        <taxon>malvids</taxon>
        <taxon>Malvales</taxon>
        <taxon>Dipterocarpaceae</taxon>
        <taxon>Rubroshorea</taxon>
    </lineage>
</organism>
<gene>
    <name evidence="3" type="ORF">SLEP1_g26163</name>
</gene>
<accession>A0AAV5JKV4</accession>
<dbReference type="InterPro" id="IPR001584">
    <property type="entry name" value="Integrase_cat-core"/>
</dbReference>
<evidence type="ECO:0000313" key="3">
    <source>
        <dbReference type="EMBL" id="GKV15369.1"/>
    </source>
</evidence>
<dbReference type="PANTHER" id="PTHR48475">
    <property type="entry name" value="RIBONUCLEASE H"/>
    <property type="match status" value="1"/>
</dbReference>
<dbReference type="Pfam" id="PF13456">
    <property type="entry name" value="RVT_3"/>
    <property type="match status" value="1"/>
</dbReference>
<dbReference type="Pfam" id="PF17921">
    <property type="entry name" value="Integrase_H2C2"/>
    <property type="match status" value="1"/>
</dbReference>
<comment type="caution">
    <text evidence="3">The sequence shown here is derived from an EMBL/GenBank/DDBJ whole genome shotgun (WGS) entry which is preliminary data.</text>
</comment>
<dbReference type="AlphaFoldDB" id="A0AAV5JKV4"/>